<dbReference type="ExpressionAtlas" id="A0A178UT24">
    <property type="expression patterns" value="baseline and differential"/>
</dbReference>
<gene>
    <name evidence="2" type="ordered locus">AXX17_At4g35900</name>
</gene>
<proteinExistence type="predicted"/>
<reference evidence="3" key="1">
    <citation type="journal article" date="2016" name="Proc. Natl. Acad. Sci. U.S.A.">
        <title>Chromosome-level assembly of Arabidopsis thaliana Ler reveals the extent of translocation and inversion polymorphisms.</title>
        <authorList>
            <person name="Zapata L."/>
            <person name="Ding J."/>
            <person name="Willing E.M."/>
            <person name="Hartwig B."/>
            <person name="Bezdan D."/>
            <person name="Jiao W.B."/>
            <person name="Patel V."/>
            <person name="Velikkakam James G."/>
            <person name="Koornneef M."/>
            <person name="Ossowski S."/>
            <person name="Schneeberger K."/>
        </authorList>
    </citation>
    <scope>NUCLEOTIDE SEQUENCE [LARGE SCALE GENOMIC DNA]</scope>
    <source>
        <strain evidence="3">cv. Landsberg erecta</strain>
    </source>
</reference>
<protein>
    <submittedName>
        <fullName evidence="2">Uncharacterized protein</fullName>
    </submittedName>
</protein>
<evidence type="ECO:0000313" key="3">
    <source>
        <dbReference type="Proteomes" id="UP000078284"/>
    </source>
</evidence>
<accession>A0A178UT24</accession>
<keyword evidence="1" id="KW-0732">Signal</keyword>
<dbReference type="EMBL" id="LUHQ01000004">
    <property type="protein sequence ID" value="OAO97008.1"/>
    <property type="molecule type" value="Genomic_DNA"/>
</dbReference>
<organism evidence="2 3">
    <name type="scientific">Arabidopsis thaliana</name>
    <name type="common">Mouse-ear cress</name>
    <dbReference type="NCBI Taxonomy" id="3702"/>
    <lineage>
        <taxon>Eukaryota</taxon>
        <taxon>Viridiplantae</taxon>
        <taxon>Streptophyta</taxon>
        <taxon>Embryophyta</taxon>
        <taxon>Tracheophyta</taxon>
        <taxon>Spermatophyta</taxon>
        <taxon>Magnoliopsida</taxon>
        <taxon>eudicotyledons</taxon>
        <taxon>Gunneridae</taxon>
        <taxon>Pentapetalae</taxon>
        <taxon>rosids</taxon>
        <taxon>malvids</taxon>
        <taxon>Brassicales</taxon>
        <taxon>Brassicaceae</taxon>
        <taxon>Camelineae</taxon>
        <taxon>Arabidopsis</taxon>
    </lineage>
</organism>
<comment type="caution">
    <text evidence="2">The sequence shown here is derived from an EMBL/GenBank/DDBJ whole genome shotgun (WGS) entry which is preliminary data.</text>
</comment>
<dbReference type="AlphaFoldDB" id="A0A178UT24"/>
<sequence length="129" mass="15161">MALKSLDIWIMFSFLFQFLDKAQVTHGLKKSLDRDDLRKSLDRDLRDKVRIGLCLVQGKEDIWIMFGFLFHFLDNDQVTHGLKQSLDRDMGFEVTNPLNKKLDWVMFGGKKMVPTASNLVFRLRLETEH</sequence>
<feature type="signal peptide" evidence="1">
    <location>
        <begin position="1"/>
        <end position="27"/>
    </location>
</feature>
<evidence type="ECO:0000313" key="2">
    <source>
        <dbReference type="EMBL" id="OAO97008.1"/>
    </source>
</evidence>
<name>A0A178UT24_ARATH</name>
<evidence type="ECO:0000256" key="1">
    <source>
        <dbReference type="SAM" id="SignalP"/>
    </source>
</evidence>
<feature type="chain" id="PRO_5008094337" evidence="1">
    <location>
        <begin position="28"/>
        <end position="129"/>
    </location>
</feature>
<dbReference type="Proteomes" id="UP000078284">
    <property type="component" value="Chromosome 4"/>
</dbReference>